<dbReference type="Gene3D" id="3.30.565.10">
    <property type="entry name" value="Histidine kinase-like ATPase, C-terminal domain"/>
    <property type="match status" value="1"/>
</dbReference>
<proteinExistence type="predicted"/>
<comment type="caution">
    <text evidence="3">The sequence shown here is derived from an EMBL/GenBank/DDBJ whole genome shotgun (WGS) entry which is preliminary data.</text>
</comment>
<evidence type="ECO:0000259" key="2">
    <source>
        <dbReference type="Pfam" id="PF13581"/>
    </source>
</evidence>
<dbReference type="InterPro" id="IPR050267">
    <property type="entry name" value="Anti-sigma-factor_SerPK"/>
</dbReference>
<keyword evidence="1" id="KW-0418">Kinase</keyword>
<dbReference type="AlphaFoldDB" id="A0A8J3LK97"/>
<dbReference type="InterPro" id="IPR036890">
    <property type="entry name" value="HATPase_C_sf"/>
</dbReference>
<evidence type="ECO:0000256" key="1">
    <source>
        <dbReference type="ARBA" id="ARBA00022527"/>
    </source>
</evidence>
<organism evidence="3 4">
    <name type="scientific">Planosporangium flavigriseum</name>
    <dbReference type="NCBI Taxonomy" id="373681"/>
    <lineage>
        <taxon>Bacteria</taxon>
        <taxon>Bacillati</taxon>
        <taxon>Actinomycetota</taxon>
        <taxon>Actinomycetes</taxon>
        <taxon>Micromonosporales</taxon>
        <taxon>Micromonosporaceae</taxon>
        <taxon>Planosporangium</taxon>
    </lineage>
</organism>
<evidence type="ECO:0000313" key="4">
    <source>
        <dbReference type="Proteomes" id="UP000653674"/>
    </source>
</evidence>
<dbReference type="Pfam" id="PF13581">
    <property type="entry name" value="HATPase_c_2"/>
    <property type="match status" value="1"/>
</dbReference>
<dbReference type="PANTHER" id="PTHR35526">
    <property type="entry name" value="ANTI-SIGMA-F FACTOR RSBW-RELATED"/>
    <property type="match status" value="1"/>
</dbReference>
<dbReference type="Proteomes" id="UP000653674">
    <property type="component" value="Unassembled WGS sequence"/>
</dbReference>
<gene>
    <name evidence="3" type="ORF">Pfl04_25910</name>
</gene>
<dbReference type="PANTHER" id="PTHR35526:SF3">
    <property type="entry name" value="ANTI-SIGMA-F FACTOR RSBW"/>
    <property type="match status" value="1"/>
</dbReference>
<keyword evidence="1" id="KW-0723">Serine/threonine-protein kinase</keyword>
<name>A0A8J3LK97_9ACTN</name>
<dbReference type="InterPro" id="IPR003594">
    <property type="entry name" value="HATPase_dom"/>
</dbReference>
<keyword evidence="4" id="KW-1185">Reference proteome</keyword>
<dbReference type="SUPFAM" id="SSF55874">
    <property type="entry name" value="ATPase domain of HSP90 chaperone/DNA topoisomerase II/histidine kinase"/>
    <property type="match status" value="1"/>
</dbReference>
<reference evidence="3" key="1">
    <citation type="submission" date="2021-01" db="EMBL/GenBank/DDBJ databases">
        <title>Whole genome shotgun sequence of Planosporangium flavigriseum NBRC 105377.</title>
        <authorList>
            <person name="Komaki H."/>
            <person name="Tamura T."/>
        </authorList>
    </citation>
    <scope>NUCLEOTIDE SEQUENCE</scope>
    <source>
        <strain evidence="3">NBRC 105377</strain>
    </source>
</reference>
<dbReference type="CDD" id="cd16936">
    <property type="entry name" value="HATPase_RsbW-like"/>
    <property type="match status" value="1"/>
</dbReference>
<protein>
    <recommendedName>
        <fullName evidence="2">Histidine kinase/HSP90-like ATPase domain-containing protein</fullName>
    </recommendedName>
</protein>
<dbReference type="GO" id="GO:0004674">
    <property type="term" value="F:protein serine/threonine kinase activity"/>
    <property type="evidence" value="ECO:0007669"/>
    <property type="project" value="UniProtKB-KW"/>
</dbReference>
<feature type="domain" description="Histidine kinase/HSP90-like ATPase" evidence="2">
    <location>
        <begin position="12"/>
        <end position="123"/>
    </location>
</feature>
<sequence length="144" mass="16008">MVQVTVKLCLPRDTSSVSISRRVVRSALNALGVVEDIRYDVELALTEACANVVQHAAYSDEYEVTIAIQGATCSIDVIDSGHGYDEEALQASMPHPNAEEGRGLHLIRMLTENVMLAHHPKRGTIMHFEKKLEWEPQSLLTQLK</sequence>
<dbReference type="EMBL" id="BONU01000015">
    <property type="protein sequence ID" value="GIG74187.1"/>
    <property type="molecule type" value="Genomic_DNA"/>
</dbReference>
<accession>A0A8J3LK97</accession>
<keyword evidence="1" id="KW-0808">Transferase</keyword>
<evidence type="ECO:0000313" key="3">
    <source>
        <dbReference type="EMBL" id="GIG74187.1"/>
    </source>
</evidence>